<keyword evidence="2" id="KW-1185">Reference proteome</keyword>
<dbReference type="OrthoDB" id="2425060at2759"/>
<protein>
    <submittedName>
        <fullName evidence="1">3526_t:CDS:1</fullName>
    </submittedName>
</protein>
<feature type="non-terminal residue" evidence="1">
    <location>
        <position position="265"/>
    </location>
</feature>
<evidence type="ECO:0000313" key="1">
    <source>
        <dbReference type="EMBL" id="CAG8834440.1"/>
    </source>
</evidence>
<name>A0A9N9PIK3_9GLOM</name>
<reference evidence="1" key="1">
    <citation type="submission" date="2021-06" db="EMBL/GenBank/DDBJ databases">
        <authorList>
            <person name="Kallberg Y."/>
            <person name="Tangrot J."/>
            <person name="Rosling A."/>
        </authorList>
    </citation>
    <scope>NUCLEOTIDE SEQUENCE</scope>
    <source>
        <strain evidence="1">FL966</strain>
    </source>
</reference>
<organism evidence="1 2">
    <name type="scientific">Cetraspora pellucida</name>
    <dbReference type="NCBI Taxonomy" id="1433469"/>
    <lineage>
        <taxon>Eukaryota</taxon>
        <taxon>Fungi</taxon>
        <taxon>Fungi incertae sedis</taxon>
        <taxon>Mucoromycota</taxon>
        <taxon>Glomeromycotina</taxon>
        <taxon>Glomeromycetes</taxon>
        <taxon>Diversisporales</taxon>
        <taxon>Gigasporaceae</taxon>
        <taxon>Cetraspora</taxon>
    </lineage>
</organism>
<evidence type="ECO:0000313" key="2">
    <source>
        <dbReference type="Proteomes" id="UP000789759"/>
    </source>
</evidence>
<dbReference type="EMBL" id="CAJVQA010073474">
    <property type="protein sequence ID" value="CAG8834440.1"/>
    <property type="molecule type" value="Genomic_DNA"/>
</dbReference>
<proteinExistence type="predicted"/>
<comment type="caution">
    <text evidence="1">The sequence shown here is derived from an EMBL/GenBank/DDBJ whole genome shotgun (WGS) entry which is preliminary data.</text>
</comment>
<sequence>NVTNEKLKSPESSSWLSTAINLSYLKNAASKLGDQWKDKYDKAHDYLSKQIGDADAEKELLDLTDNYVVDNCAKKAIKDNKRSGIVHVQTSSTPDKCEDVVSKQKDDGSFELSDTICKELEVPTEEKEIVTTVKSSTPNPKLQSPESDPWWKTALTLSYLNVAAPHHKKQWEDKHDKARDYLSKEIKDPATEKELLDCTNKYVVDKAHDKAVKNNVHENIYVTKLDFDDDTARAVHEGLRAPVNADTDTARIVCDSQQEDGSFTL</sequence>
<gene>
    <name evidence="1" type="ORF">CPELLU_LOCUS21104</name>
</gene>
<dbReference type="Proteomes" id="UP000789759">
    <property type="component" value="Unassembled WGS sequence"/>
</dbReference>
<feature type="non-terminal residue" evidence="1">
    <location>
        <position position="1"/>
    </location>
</feature>
<dbReference type="AlphaFoldDB" id="A0A9N9PIK3"/>
<accession>A0A9N9PIK3</accession>